<dbReference type="InterPro" id="IPR042099">
    <property type="entry name" value="ANL_N_sf"/>
</dbReference>
<dbReference type="GO" id="GO:0031956">
    <property type="term" value="F:medium-chain fatty acid-CoA ligase activity"/>
    <property type="evidence" value="ECO:0007669"/>
    <property type="project" value="TreeGrafter"/>
</dbReference>
<evidence type="ECO:0000313" key="5">
    <source>
        <dbReference type="Proteomes" id="UP000019141"/>
    </source>
</evidence>
<accession>W4L5K9</accession>
<keyword evidence="5" id="KW-1185">Reference proteome</keyword>
<dbReference type="PANTHER" id="PTHR43201">
    <property type="entry name" value="ACYL-COA SYNTHETASE"/>
    <property type="match status" value="1"/>
</dbReference>
<dbReference type="AlphaFoldDB" id="W4L5K9"/>
<protein>
    <recommendedName>
        <fullName evidence="3">AMP-dependent synthetase/ligase domain-containing protein</fullName>
    </recommendedName>
</protein>
<sequence length="351" mass="38194">MSTSSANGQHALNLFHILCEQATRVPEQVAIAAPGRSPMTYRHLIQRLNRMQEALHSLGIGRNDRVAVALPPGPELAVALLGVASTATCVPMHPADEDLDTHLGHLHIKAMILPFGAKNSAHADVHRHGISVLELTPVPDTEAGFFALNGHTRFTPAAQELPTDDDLALILPPRETGPYAQPMHVTHANLSLAAWQVAARLKLDMSDRCLSLVPPFQSHGLVAGLLASLMVGAQVVCPPDFQADTFFQWLEACRPSWYTAEPRMHEAIMEHAPQYDERIRRCPLRFIRSASGALTPRVSRALERIFRAPVIDAHGTTEMIGQLGEPYGHSNTLSAPRREAWATASPAAVNA</sequence>
<dbReference type="Proteomes" id="UP000019141">
    <property type="component" value="Unassembled WGS sequence"/>
</dbReference>
<gene>
    <name evidence="4" type="ORF">ETSY1_41295</name>
</gene>
<comment type="caution">
    <text evidence="4">The sequence shown here is derived from an EMBL/GenBank/DDBJ whole genome shotgun (WGS) entry which is preliminary data.</text>
</comment>
<evidence type="ECO:0000256" key="1">
    <source>
        <dbReference type="ARBA" id="ARBA00006432"/>
    </source>
</evidence>
<reference evidence="4 5" key="1">
    <citation type="journal article" date="2014" name="Nature">
        <title>An environmental bacterial taxon with a large and distinct metabolic repertoire.</title>
        <authorList>
            <person name="Wilson M.C."/>
            <person name="Mori T."/>
            <person name="Ruckert C."/>
            <person name="Uria A.R."/>
            <person name="Helf M.J."/>
            <person name="Takada K."/>
            <person name="Gernert C."/>
            <person name="Steffens U.A."/>
            <person name="Heycke N."/>
            <person name="Schmitt S."/>
            <person name="Rinke C."/>
            <person name="Helfrich E.J."/>
            <person name="Brachmann A.O."/>
            <person name="Gurgui C."/>
            <person name="Wakimoto T."/>
            <person name="Kracht M."/>
            <person name="Crusemann M."/>
            <person name="Hentschel U."/>
            <person name="Abe I."/>
            <person name="Matsunaga S."/>
            <person name="Kalinowski J."/>
            <person name="Takeyama H."/>
            <person name="Piel J."/>
        </authorList>
    </citation>
    <scope>NUCLEOTIDE SEQUENCE [LARGE SCALE GENOMIC DNA]</scope>
    <source>
        <strain evidence="5">TSY1</strain>
    </source>
</reference>
<evidence type="ECO:0000256" key="2">
    <source>
        <dbReference type="ARBA" id="ARBA00022598"/>
    </source>
</evidence>
<dbReference type="SUPFAM" id="SSF56801">
    <property type="entry name" value="Acetyl-CoA synthetase-like"/>
    <property type="match status" value="1"/>
</dbReference>
<dbReference type="HOGENOM" id="CLU_000022_59_0_7"/>
<proteinExistence type="inferred from homology"/>
<feature type="domain" description="AMP-dependent synthetase/ligase" evidence="3">
    <location>
        <begin position="20"/>
        <end position="323"/>
    </location>
</feature>
<organism evidence="4 5">
    <name type="scientific">Entotheonella factor</name>
    <dbReference type="NCBI Taxonomy" id="1429438"/>
    <lineage>
        <taxon>Bacteria</taxon>
        <taxon>Pseudomonadati</taxon>
        <taxon>Nitrospinota/Tectimicrobiota group</taxon>
        <taxon>Candidatus Tectimicrobiota</taxon>
        <taxon>Candidatus Entotheonellia</taxon>
        <taxon>Candidatus Entotheonellales</taxon>
        <taxon>Candidatus Entotheonellaceae</taxon>
        <taxon>Candidatus Entotheonella</taxon>
    </lineage>
</organism>
<keyword evidence="2" id="KW-0436">Ligase</keyword>
<dbReference type="Pfam" id="PF00501">
    <property type="entry name" value="AMP-binding"/>
    <property type="match status" value="1"/>
</dbReference>
<comment type="similarity">
    <text evidence="1">Belongs to the ATP-dependent AMP-binding enzyme family.</text>
</comment>
<evidence type="ECO:0000259" key="3">
    <source>
        <dbReference type="Pfam" id="PF00501"/>
    </source>
</evidence>
<evidence type="ECO:0000313" key="4">
    <source>
        <dbReference type="EMBL" id="ETW92975.1"/>
    </source>
</evidence>
<dbReference type="EMBL" id="AZHW01001334">
    <property type="protein sequence ID" value="ETW92975.1"/>
    <property type="molecule type" value="Genomic_DNA"/>
</dbReference>
<dbReference type="Gene3D" id="3.40.50.12780">
    <property type="entry name" value="N-terminal domain of ligase-like"/>
    <property type="match status" value="1"/>
</dbReference>
<dbReference type="InterPro" id="IPR000873">
    <property type="entry name" value="AMP-dep_synth/lig_dom"/>
</dbReference>
<dbReference type="PANTHER" id="PTHR43201:SF5">
    <property type="entry name" value="MEDIUM-CHAIN ACYL-COA LIGASE ACSF2, MITOCHONDRIAL"/>
    <property type="match status" value="1"/>
</dbReference>
<name>W4L5K9_ENTF1</name>
<dbReference type="GO" id="GO:0006631">
    <property type="term" value="P:fatty acid metabolic process"/>
    <property type="evidence" value="ECO:0007669"/>
    <property type="project" value="TreeGrafter"/>
</dbReference>